<evidence type="ECO:0000313" key="2">
    <source>
        <dbReference type="EMBL" id="CAB1449832.1"/>
    </source>
</evidence>
<dbReference type="Proteomes" id="UP001153269">
    <property type="component" value="Unassembled WGS sequence"/>
</dbReference>
<accession>A0A9N7VI55</accession>
<feature type="compositionally biased region" description="Basic and acidic residues" evidence="1">
    <location>
        <begin position="96"/>
        <end position="108"/>
    </location>
</feature>
<name>A0A9N7VI55_PLEPL</name>
<dbReference type="AlphaFoldDB" id="A0A9N7VI55"/>
<feature type="region of interest" description="Disordered" evidence="1">
    <location>
        <begin position="27"/>
        <end position="48"/>
    </location>
</feature>
<feature type="region of interest" description="Disordered" evidence="1">
    <location>
        <begin position="93"/>
        <end position="126"/>
    </location>
</feature>
<sequence length="126" mass="14031">MSSHYRAAVCRARSLVDVAVLSPQGPMLGFGPTPPDRRNTGPWNTHKQDPALALESHQVSTVLSGLIAQPHTGRINIWRLERRLSAAMEELQQMCRRSDGDQAHRGTDGRTGSYRHKQEEDMESTA</sequence>
<protein>
    <submittedName>
        <fullName evidence="2">Uncharacterized protein</fullName>
    </submittedName>
</protein>
<comment type="caution">
    <text evidence="2">The sequence shown here is derived from an EMBL/GenBank/DDBJ whole genome shotgun (WGS) entry which is preliminary data.</text>
</comment>
<gene>
    <name evidence="2" type="ORF">PLEPLA_LOCUS37518</name>
</gene>
<reference evidence="2" key="1">
    <citation type="submission" date="2020-03" db="EMBL/GenBank/DDBJ databases">
        <authorList>
            <person name="Weist P."/>
        </authorList>
    </citation>
    <scope>NUCLEOTIDE SEQUENCE</scope>
</reference>
<proteinExistence type="predicted"/>
<evidence type="ECO:0000256" key="1">
    <source>
        <dbReference type="SAM" id="MobiDB-lite"/>
    </source>
</evidence>
<organism evidence="2 3">
    <name type="scientific">Pleuronectes platessa</name>
    <name type="common">European plaice</name>
    <dbReference type="NCBI Taxonomy" id="8262"/>
    <lineage>
        <taxon>Eukaryota</taxon>
        <taxon>Metazoa</taxon>
        <taxon>Chordata</taxon>
        <taxon>Craniata</taxon>
        <taxon>Vertebrata</taxon>
        <taxon>Euteleostomi</taxon>
        <taxon>Actinopterygii</taxon>
        <taxon>Neopterygii</taxon>
        <taxon>Teleostei</taxon>
        <taxon>Neoteleostei</taxon>
        <taxon>Acanthomorphata</taxon>
        <taxon>Carangaria</taxon>
        <taxon>Pleuronectiformes</taxon>
        <taxon>Pleuronectoidei</taxon>
        <taxon>Pleuronectidae</taxon>
        <taxon>Pleuronectes</taxon>
    </lineage>
</organism>
<dbReference type="EMBL" id="CADEAL010004029">
    <property type="protein sequence ID" value="CAB1449832.1"/>
    <property type="molecule type" value="Genomic_DNA"/>
</dbReference>
<keyword evidence="3" id="KW-1185">Reference proteome</keyword>
<evidence type="ECO:0000313" key="3">
    <source>
        <dbReference type="Proteomes" id="UP001153269"/>
    </source>
</evidence>